<feature type="region of interest" description="Disordered" evidence="1">
    <location>
        <begin position="1"/>
        <end position="29"/>
    </location>
</feature>
<geneLocation type="plasmid" evidence="2 3">
    <name>pSros1</name>
</geneLocation>
<name>V6JDU5_STRRC</name>
<keyword evidence="2" id="KW-0614">Plasmid</keyword>
<evidence type="ECO:0000313" key="2">
    <source>
        <dbReference type="EMBL" id="EST18072.1"/>
    </source>
</evidence>
<dbReference type="PATRIC" id="fig|1352936.5.peg.9515"/>
<dbReference type="Proteomes" id="UP000017984">
    <property type="component" value="Plasmid pSros1"/>
</dbReference>
<protein>
    <submittedName>
        <fullName evidence="2">Uncharacterized protein</fullName>
    </submittedName>
</protein>
<comment type="caution">
    <text evidence="2">The sequence shown here is derived from an EMBL/GenBank/DDBJ whole genome shotgun (WGS) entry which is preliminary data.</text>
</comment>
<organism evidence="2 3">
    <name type="scientific">Streptomyces roseochromogenus subsp. oscitans DS 12.976</name>
    <dbReference type="NCBI Taxonomy" id="1352936"/>
    <lineage>
        <taxon>Bacteria</taxon>
        <taxon>Bacillati</taxon>
        <taxon>Actinomycetota</taxon>
        <taxon>Actinomycetes</taxon>
        <taxon>Kitasatosporales</taxon>
        <taxon>Streptomycetaceae</taxon>
        <taxon>Streptomyces</taxon>
    </lineage>
</organism>
<sequence length="69" mass="7546">MSTAQTPADEPLIMPTDKDEYDRMRDADPRPGPCCATAGPVAHWPMYHCRSVNGPGKPIRPHCTCGSCF</sequence>
<dbReference type="OrthoDB" id="9907799at2"/>
<dbReference type="HOGENOM" id="CLU_2774287_0_0_11"/>
<gene>
    <name evidence="2" type="ORF">M878_45755</name>
</gene>
<dbReference type="AlphaFoldDB" id="V6JDU5"/>
<feature type="compositionally biased region" description="Basic and acidic residues" evidence="1">
    <location>
        <begin position="16"/>
        <end position="29"/>
    </location>
</feature>
<keyword evidence="3" id="KW-1185">Reference proteome</keyword>
<evidence type="ECO:0000256" key="1">
    <source>
        <dbReference type="SAM" id="MobiDB-lite"/>
    </source>
</evidence>
<dbReference type="RefSeq" id="WP_023554003.1">
    <property type="nucleotide sequence ID" value="NZ_CM002286.1"/>
</dbReference>
<reference evidence="2 3" key="1">
    <citation type="journal article" date="2014" name="Genome Announc.">
        <title>Draft Genome Sequence of Streptomyces roseochromogenes subsp. oscitans DS 12.976, Producer of the Aminocoumarin Antibiotic Clorobiocin.</title>
        <authorList>
            <person name="Ruckert C."/>
            <person name="Kalinowski J."/>
            <person name="Heide L."/>
            <person name="Apel A.K."/>
        </authorList>
    </citation>
    <scope>NUCLEOTIDE SEQUENCE [LARGE SCALE GENOMIC DNA]</scope>
    <source>
        <strain evidence="2 3">DS 12.976</strain>
        <plasmid evidence="2">pSros1</plasmid>
    </source>
</reference>
<dbReference type="EMBL" id="AWQX01000398">
    <property type="protein sequence ID" value="EST18072.1"/>
    <property type="molecule type" value="Genomic_DNA"/>
</dbReference>
<accession>V6JDU5</accession>
<proteinExistence type="predicted"/>
<evidence type="ECO:0000313" key="3">
    <source>
        <dbReference type="Proteomes" id="UP000017984"/>
    </source>
</evidence>